<protein>
    <submittedName>
        <fullName evidence="2">F-box/FBD/LRR-repeat protein</fullName>
    </submittedName>
</protein>
<dbReference type="Pfam" id="PF24758">
    <property type="entry name" value="LRR_At5g56370"/>
    <property type="match status" value="1"/>
</dbReference>
<evidence type="ECO:0000313" key="2">
    <source>
        <dbReference type="EMBL" id="KAK4434302.1"/>
    </source>
</evidence>
<proteinExistence type="predicted"/>
<dbReference type="SMART" id="SM00579">
    <property type="entry name" value="FBD"/>
    <property type="match status" value="1"/>
</dbReference>
<dbReference type="AlphaFoldDB" id="A0AAE1YQK1"/>
<dbReference type="InterPro" id="IPR001810">
    <property type="entry name" value="F-box_dom"/>
</dbReference>
<dbReference type="InterPro" id="IPR036047">
    <property type="entry name" value="F-box-like_dom_sf"/>
</dbReference>
<dbReference type="SUPFAM" id="SSF81383">
    <property type="entry name" value="F-box domain"/>
    <property type="match status" value="1"/>
</dbReference>
<reference evidence="2" key="2">
    <citation type="journal article" date="2024" name="Plant">
        <title>Genomic evolution and insights into agronomic trait innovations of Sesamum species.</title>
        <authorList>
            <person name="Miao H."/>
            <person name="Wang L."/>
            <person name="Qu L."/>
            <person name="Liu H."/>
            <person name="Sun Y."/>
            <person name="Le M."/>
            <person name="Wang Q."/>
            <person name="Wei S."/>
            <person name="Zheng Y."/>
            <person name="Lin W."/>
            <person name="Duan Y."/>
            <person name="Cao H."/>
            <person name="Xiong S."/>
            <person name="Wang X."/>
            <person name="Wei L."/>
            <person name="Li C."/>
            <person name="Ma Q."/>
            <person name="Ju M."/>
            <person name="Zhao R."/>
            <person name="Li G."/>
            <person name="Mu C."/>
            <person name="Tian Q."/>
            <person name="Mei H."/>
            <person name="Zhang T."/>
            <person name="Gao T."/>
            <person name="Zhang H."/>
        </authorList>
    </citation>
    <scope>NUCLEOTIDE SEQUENCE</scope>
    <source>
        <strain evidence="2">3651</strain>
    </source>
</reference>
<evidence type="ECO:0000313" key="3">
    <source>
        <dbReference type="Proteomes" id="UP001293254"/>
    </source>
</evidence>
<dbReference type="PANTHER" id="PTHR31639:SF312">
    <property type="entry name" value="CYCLIN-LIKE F-BOX"/>
    <property type="match status" value="1"/>
</dbReference>
<dbReference type="Pfam" id="PF00646">
    <property type="entry name" value="F-box"/>
    <property type="match status" value="1"/>
</dbReference>
<dbReference type="InterPro" id="IPR032675">
    <property type="entry name" value="LRR_dom_sf"/>
</dbReference>
<dbReference type="Gene3D" id="3.80.10.10">
    <property type="entry name" value="Ribonuclease Inhibitor"/>
    <property type="match status" value="1"/>
</dbReference>
<dbReference type="Proteomes" id="UP001293254">
    <property type="component" value="Unassembled WGS sequence"/>
</dbReference>
<name>A0AAE1YQK1_9LAMI</name>
<dbReference type="InterPro" id="IPR055411">
    <property type="entry name" value="LRR_FXL15/At3g58940/PEG3-like"/>
</dbReference>
<gene>
    <name evidence="2" type="ORF">Salat_0593000</name>
</gene>
<evidence type="ECO:0000259" key="1">
    <source>
        <dbReference type="SMART" id="SM00579"/>
    </source>
</evidence>
<dbReference type="InterPro" id="IPR006566">
    <property type="entry name" value="FBD"/>
</dbReference>
<dbReference type="SUPFAM" id="SSF52047">
    <property type="entry name" value="RNI-like"/>
    <property type="match status" value="1"/>
</dbReference>
<comment type="caution">
    <text evidence="2">The sequence shown here is derived from an EMBL/GenBank/DDBJ whole genome shotgun (WGS) entry which is preliminary data.</text>
</comment>
<sequence length="430" mass="49495">MERTRVRRSFEADRISKLPCNVIDNILKFLSLHDAVRTSILSRGWRYKWVTIPFLVFDWDFRLKLDRKYNVESIIYQILFLHKGPIVKFTLFLADSGLCPGLNNWLHFLSDHRVEELTLKCVTHRSISHHLFTFDHLKHLYLVNVELRLPSTFKGFGSLVRLHLSGVQFVPEDLDRFIAKCPMLEYMDLRIPVDHMLSDLVIDAPNLKSFHISGIRGSVYFKNASCLKEMSITSCLTAMDTTSEPGDNNSNMIKVLGQLSSITSLKSNRGFLLYLASGGVPQKLPFNLNHMRVLVLDVAGFEHTSEVRSALCLIRSSPNLQRFEITMNHPLNTPGVDRLEATIQFLKAQQKYEIPLRCLEIVKMFIFSGVKPEMEFVKLLLLSAPVLRKLEINYMHPGVTEKGYKILKELLSLPRASTRAEIIFQDRYDI</sequence>
<dbReference type="EMBL" id="JACGWO010000002">
    <property type="protein sequence ID" value="KAK4434302.1"/>
    <property type="molecule type" value="Genomic_DNA"/>
</dbReference>
<reference evidence="2" key="1">
    <citation type="submission" date="2020-06" db="EMBL/GenBank/DDBJ databases">
        <authorList>
            <person name="Li T."/>
            <person name="Hu X."/>
            <person name="Zhang T."/>
            <person name="Song X."/>
            <person name="Zhang H."/>
            <person name="Dai N."/>
            <person name="Sheng W."/>
            <person name="Hou X."/>
            <person name="Wei L."/>
        </authorList>
    </citation>
    <scope>NUCLEOTIDE SEQUENCE</scope>
    <source>
        <strain evidence="2">3651</strain>
        <tissue evidence="2">Leaf</tissue>
    </source>
</reference>
<keyword evidence="3" id="KW-1185">Reference proteome</keyword>
<organism evidence="2 3">
    <name type="scientific">Sesamum alatum</name>
    <dbReference type="NCBI Taxonomy" id="300844"/>
    <lineage>
        <taxon>Eukaryota</taxon>
        <taxon>Viridiplantae</taxon>
        <taxon>Streptophyta</taxon>
        <taxon>Embryophyta</taxon>
        <taxon>Tracheophyta</taxon>
        <taxon>Spermatophyta</taxon>
        <taxon>Magnoliopsida</taxon>
        <taxon>eudicotyledons</taxon>
        <taxon>Gunneridae</taxon>
        <taxon>Pentapetalae</taxon>
        <taxon>asterids</taxon>
        <taxon>lamiids</taxon>
        <taxon>Lamiales</taxon>
        <taxon>Pedaliaceae</taxon>
        <taxon>Sesamum</taxon>
    </lineage>
</organism>
<feature type="domain" description="FBD" evidence="1">
    <location>
        <begin position="353"/>
        <end position="425"/>
    </location>
</feature>
<accession>A0AAE1YQK1</accession>
<dbReference type="PANTHER" id="PTHR31639">
    <property type="entry name" value="F-BOX PROTEIN-LIKE"/>
    <property type="match status" value="1"/>
</dbReference>